<dbReference type="EMBL" id="SNSC02000003">
    <property type="protein sequence ID" value="TID25840.1"/>
    <property type="molecule type" value="Genomic_DNA"/>
</dbReference>
<dbReference type="AlphaFoldDB" id="A0A4Z1PPK4"/>
<sequence>MRLQCRQCDTVIFRGSEDELQDQKSNVFVSTSSSRKIKLGTERVRLYSLLQIPDRPLPNRQLHHRHNTRGLLGLSSLNLGSTGILDIWRVIGNGSNSVFLSGGNNIAFSNFTIRQRFVRGFSVYDGRGGMICGYFCSWCFGGVVIRSIWGGDYSGKLVVGVDGGWECWEGAELFRMIEFWGGMRDLRGERDEDDGGGELHFWL</sequence>
<comment type="caution">
    <text evidence="1">The sequence shown here is derived from an EMBL/GenBank/DDBJ whole genome shotgun (WGS) entry which is preliminary data.</text>
</comment>
<organism evidence="1 2">
    <name type="scientific">Venturia nashicola</name>
    <dbReference type="NCBI Taxonomy" id="86259"/>
    <lineage>
        <taxon>Eukaryota</taxon>
        <taxon>Fungi</taxon>
        <taxon>Dikarya</taxon>
        <taxon>Ascomycota</taxon>
        <taxon>Pezizomycotina</taxon>
        <taxon>Dothideomycetes</taxon>
        <taxon>Pleosporomycetidae</taxon>
        <taxon>Venturiales</taxon>
        <taxon>Venturiaceae</taxon>
        <taxon>Venturia</taxon>
    </lineage>
</organism>
<keyword evidence="2" id="KW-1185">Reference proteome</keyword>
<evidence type="ECO:0000313" key="2">
    <source>
        <dbReference type="Proteomes" id="UP000298493"/>
    </source>
</evidence>
<evidence type="ECO:0000313" key="1">
    <source>
        <dbReference type="EMBL" id="TID25840.1"/>
    </source>
</evidence>
<proteinExistence type="predicted"/>
<accession>A0A4Z1PPK4</accession>
<protein>
    <submittedName>
        <fullName evidence="1">Uncharacterized protein</fullName>
    </submittedName>
</protein>
<reference evidence="1 2" key="1">
    <citation type="submission" date="2019-04" db="EMBL/GenBank/DDBJ databases">
        <title>High contiguity whole genome sequence and gene annotation resource for two Venturia nashicola isolates.</title>
        <authorList>
            <person name="Prokchorchik M."/>
            <person name="Won K."/>
            <person name="Lee Y."/>
            <person name="Choi E.D."/>
            <person name="Segonzac C."/>
            <person name="Sohn K.H."/>
        </authorList>
    </citation>
    <scope>NUCLEOTIDE SEQUENCE [LARGE SCALE GENOMIC DNA]</scope>
    <source>
        <strain evidence="1 2">PRI2</strain>
    </source>
</reference>
<name>A0A4Z1PPK4_9PEZI</name>
<dbReference type="Proteomes" id="UP000298493">
    <property type="component" value="Unassembled WGS sequence"/>
</dbReference>
<gene>
    <name evidence="1" type="ORF">E6O75_ATG03703</name>
</gene>